<dbReference type="PANTHER" id="PTHR43135:SF3">
    <property type="entry name" value="ALPHA-D-RIBOSE 1-METHYLPHOSPHONATE 5-TRIPHOSPHATE DIPHOSPHATASE"/>
    <property type="match status" value="1"/>
</dbReference>
<dbReference type="Proteomes" id="UP001497527">
    <property type="component" value="Unassembled WGS sequence"/>
</dbReference>
<dbReference type="SUPFAM" id="SSF54427">
    <property type="entry name" value="NTF2-like"/>
    <property type="match status" value="1"/>
</dbReference>
<accession>A0ABM9P7E1</accession>
<dbReference type="SUPFAM" id="SSF51338">
    <property type="entry name" value="Composite domain of metallo-dependent hydrolases"/>
    <property type="match status" value="1"/>
</dbReference>
<dbReference type="Gene3D" id="2.60.120.260">
    <property type="entry name" value="Galactose-binding domain-like"/>
    <property type="match status" value="1"/>
</dbReference>
<name>A0ABM9P7E1_9FLAO</name>
<evidence type="ECO:0000313" key="4">
    <source>
        <dbReference type="EMBL" id="CAL2101388.1"/>
    </source>
</evidence>
<dbReference type="RefSeq" id="WP_348714151.1">
    <property type="nucleotide sequence ID" value="NZ_CAXJIO010000004.1"/>
</dbReference>
<feature type="domain" description="Amidohydrolase-related" evidence="2">
    <location>
        <begin position="265"/>
        <end position="646"/>
    </location>
</feature>
<evidence type="ECO:0000313" key="5">
    <source>
        <dbReference type="Proteomes" id="UP001497527"/>
    </source>
</evidence>
<dbReference type="Gene3D" id="2.30.40.10">
    <property type="entry name" value="Urease, subunit C, domain 1"/>
    <property type="match status" value="1"/>
</dbReference>
<keyword evidence="1" id="KW-0732">Signal</keyword>
<dbReference type="Pfam" id="PF01979">
    <property type="entry name" value="Amidohydro_1"/>
    <property type="match status" value="1"/>
</dbReference>
<dbReference type="EMBL" id="CAXJIO010000004">
    <property type="protein sequence ID" value="CAL2101388.1"/>
    <property type="molecule type" value="Genomic_DNA"/>
</dbReference>
<dbReference type="InterPro" id="IPR032466">
    <property type="entry name" value="Metal_Hydrolase"/>
</dbReference>
<proteinExistence type="predicted"/>
<feature type="domain" description="SnoaL-like" evidence="3">
    <location>
        <begin position="662"/>
        <end position="758"/>
    </location>
</feature>
<reference evidence="4 5" key="1">
    <citation type="submission" date="2024-05" db="EMBL/GenBank/DDBJ databases">
        <authorList>
            <person name="Duchaud E."/>
        </authorList>
    </citation>
    <scope>NUCLEOTIDE SEQUENCE [LARGE SCALE GENOMIC DNA]</scope>
    <source>
        <strain evidence="4">Ena-SAMPLE-TAB-13-05-2024-13:56:06:370-140308</strain>
    </source>
</reference>
<dbReference type="InterPro" id="IPR011059">
    <property type="entry name" value="Metal-dep_hydrolase_composite"/>
</dbReference>
<protein>
    <submittedName>
        <fullName evidence="4">Amidohydrolase</fullName>
    </submittedName>
</protein>
<evidence type="ECO:0000259" key="3">
    <source>
        <dbReference type="Pfam" id="PF12680"/>
    </source>
</evidence>
<evidence type="ECO:0000256" key="1">
    <source>
        <dbReference type="SAM" id="SignalP"/>
    </source>
</evidence>
<dbReference type="Gene3D" id="3.20.20.140">
    <property type="entry name" value="Metal-dependent hydrolases"/>
    <property type="match status" value="1"/>
</dbReference>
<keyword evidence="5" id="KW-1185">Reference proteome</keyword>
<comment type="caution">
    <text evidence="4">The sequence shown here is derived from an EMBL/GenBank/DDBJ whole genome shotgun (WGS) entry which is preliminary data.</text>
</comment>
<dbReference type="SUPFAM" id="SSF51556">
    <property type="entry name" value="Metallo-dependent hydrolases"/>
    <property type="match status" value="1"/>
</dbReference>
<dbReference type="InterPro" id="IPR006680">
    <property type="entry name" value="Amidohydro-rel"/>
</dbReference>
<dbReference type="Gene3D" id="3.10.450.50">
    <property type="match status" value="1"/>
</dbReference>
<dbReference type="PANTHER" id="PTHR43135">
    <property type="entry name" value="ALPHA-D-RIBOSE 1-METHYLPHOSPHONATE 5-TRIPHOSPHATE DIPHOSPHATASE"/>
    <property type="match status" value="1"/>
</dbReference>
<dbReference type="Pfam" id="PF12680">
    <property type="entry name" value="SnoaL_2"/>
    <property type="match status" value="1"/>
</dbReference>
<dbReference type="InterPro" id="IPR051781">
    <property type="entry name" value="Metallo-dep_Hydrolase"/>
</dbReference>
<dbReference type="InterPro" id="IPR037401">
    <property type="entry name" value="SnoaL-like"/>
</dbReference>
<organism evidence="4 5">
    <name type="scientific">Tenacibaculum polynesiense</name>
    <dbReference type="NCBI Taxonomy" id="3137857"/>
    <lineage>
        <taxon>Bacteria</taxon>
        <taxon>Pseudomonadati</taxon>
        <taxon>Bacteroidota</taxon>
        <taxon>Flavobacteriia</taxon>
        <taxon>Flavobacteriales</taxon>
        <taxon>Flavobacteriaceae</taxon>
        <taxon>Tenacibaculum</taxon>
    </lineage>
</organism>
<evidence type="ECO:0000259" key="2">
    <source>
        <dbReference type="Pfam" id="PF01979"/>
    </source>
</evidence>
<feature type="signal peptide" evidence="1">
    <location>
        <begin position="1"/>
        <end position="19"/>
    </location>
</feature>
<gene>
    <name evidence="4" type="ORF">T190423A01A_130068</name>
</gene>
<dbReference type="InterPro" id="IPR032710">
    <property type="entry name" value="NTF2-like_dom_sf"/>
</dbReference>
<sequence length="764" mass="86495">MKKLLAILLVCLSVTSIKGQELVSQEWTSINQVISLSKVKEVRFTGFLKQKSMKKKVFSFLWMRTAKEDGEMGWYSNSQEVYEGSENWEKVTISHQVTEEDVKLFFGVVSYGEGDFYYDDFKLEVQNGSGEWIAVNVVNNGFEDEVKNENIIGWKEGTNEKEKKVREFEIKSSTNAVYKGKRSLLMMGRNIYQDEGENAFVKVTSDAENINSDDVLITNVNYVDVLKGKIKKGNILVKDGKIVAISKKTIKNTDVFVINGEGKWLIPGLVDAHIHMFQSGGLYTRPDVIDLTTFRPYEEERTWLRKNAPDILKRYLKAGVTSVIDVGGPMYNFDIRNKLSDINEYPNLYLAGPLVSTYQPAAYKDVSDAPILKAKTKEEAVAMVKNQLEHKPDFIKIWYIARGKEEANKNFDLVKATIAESHKNGLKVAVHATQLHTAKLAVKAGADILVHSVDDEEVDDEFIKMLKEKNIVYVPTMIVSKNYQKSFAQSIKFSSEDFEITNPLTIGWLQDVFHLNDKNLKRYKEYYSKEENKERGIKEEKLMRKNLKKLNEAGVIIATGTDAGNIGTLHASSYYDEIAAMKKSGLSNIDIIKASTINGAKVLGKENMLGSITKNKLADLVLLNNNPIENLEALKNISHIVKAGRVYTPEKVIYNTPEQLAQQQLNAYNAGDIDAFLAPYSEDVEIYNFPNTLTNKGKDKIRPGYKEMFEKYPNLHCELVKRIVNKNTVIDHERITGIGEGSFTAIAIYKIEKGKIAKVYFVRN</sequence>
<feature type="chain" id="PRO_5045629247" evidence="1">
    <location>
        <begin position="20"/>
        <end position="764"/>
    </location>
</feature>